<dbReference type="InterPro" id="IPR001680">
    <property type="entry name" value="WD40_rpt"/>
</dbReference>
<evidence type="ECO:0000313" key="6">
    <source>
        <dbReference type="Proteomes" id="UP000008312"/>
    </source>
</evidence>
<protein>
    <submittedName>
        <fullName evidence="5">Uncharacterized protein</fullName>
    </submittedName>
</protein>
<evidence type="ECO:0000256" key="1">
    <source>
        <dbReference type="ARBA" id="ARBA00022574"/>
    </source>
</evidence>
<dbReference type="Gene3D" id="2.130.10.10">
    <property type="entry name" value="YVTN repeat-like/Quinoprotein amine dehydrogenase"/>
    <property type="match status" value="1"/>
</dbReference>
<organism evidence="5">
    <name type="scientific">Blastocystis hominis</name>
    <dbReference type="NCBI Taxonomy" id="12968"/>
    <lineage>
        <taxon>Eukaryota</taxon>
        <taxon>Sar</taxon>
        <taxon>Stramenopiles</taxon>
        <taxon>Bigyra</taxon>
        <taxon>Opalozoa</taxon>
        <taxon>Opalinata</taxon>
        <taxon>Blastocystidae</taxon>
        <taxon>Blastocystis</taxon>
    </lineage>
</organism>
<reference evidence="5" key="1">
    <citation type="submission" date="2010-02" db="EMBL/GenBank/DDBJ databases">
        <title>Sequencing and annotation of the Blastocystis hominis genome.</title>
        <authorList>
            <person name="Wincker P."/>
        </authorList>
    </citation>
    <scope>NUCLEOTIDE SEQUENCE</scope>
    <source>
        <strain evidence="5">Singapore isolate B</strain>
    </source>
</reference>
<feature type="repeat" description="WD" evidence="3">
    <location>
        <begin position="63"/>
        <end position="104"/>
    </location>
</feature>
<dbReference type="OMA" id="HTSHIVD"/>
<keyword evidence="1 3" id="KW-0853">WD repeat</keyword>
<proteinExistence type="predicted"/>
<gene>
    <name evidence="5" type="ORF">GSBLH_T00002493001</name>
</gene>
<dbReference type="PANTHER" id="PTHR14221">
    <property type="entry name" value="WD REPEAT DOMAIN 44"/>
    <property type="match status" value="1"/>
</dbReference>
<sequence>MDIRETIEETSENDEYDDFSDESDVDSDSLNPSSGDRSEGTIKVNVVGKSFQELSELRICQELREHKKAVWALKFSPDGEYLASAGADGVICVWKVRTGTLGRDSRSDLMHVFDEAPVRKYAGHTSHIVDLAWSKSGFLLSASLDCTVRLWHIHDPSCLCEFRHKDMVTSVDFFPEEESYFLSGSMDRKLRIWSIPQGCVLKWVQAPAVISTVTFCPGGRLCAAGLLDGQVIFYYSDGLRYFTQTECRNHRGKDKRGRKVTGIAFVERNEGQCMVVTTNDSRIRLISMDTFGLISKYKGHANRSRQFRASIRSRCREGVRNSSNEKYIVCGSDDDRM</sequence>
<dbReference type="PANTHER" id="PTHR14221:SF0">
    <property type="entry name" value="WD REPEAT-CONTAINING PROTEIN 44"/>
    <property type="match status" value="1"/>
</dbReference>
<dbReference type="InParanoid" id="D8M395"/>
<feature type="repeat" description="WD" evidence="3">
    <location>
        <begin position="121"/>
        <end position="161"/>
    </location>
</feature>
<keyword evidence="6" id="KW-1185">Reference proteome</keyword>
<feature type="region of interest" description="Disordered" evidence="4">
    <location>
        <begin position="1"/>
        <end position="40"/>
    </location>
</feature>
<evidence type="ECO:0000256" key="2">
    <source>
        <dbReference type="ARBA" id="ARBA00022737"/>
    </source>
</evidence>
<dbReference type="InterPro" id="IPR036322">
    <property type="entry name" value="WD40_repeat_dom_sf"/>
</dbReference>
<dbReference type="SMART" id="SM00320">
    <property type="entry name" value="WD40"/>
    <property type="match status" value="5"/>
</dbReference>
<dbReference type="SUPFAM" id="SSF50978">
    <property type="entry name" value="WD40 repeat-like"/>
    <property type="match status" value="1"/>
</dbReference>
<dbReference type="Proteomes" id="UP000008312">
    <property type="component" value="Unassembled WGS sequence"/>
</dbReference>
<dbReference type="InterPro" id="IPR040324">
    <property type="entry name" value="WDR44/Dgr2"/>
</dbReference>
<feature type="repeat" description="WD" evidence="3">
    <location>
        <begin position="161"/>
        <end position="195"/>
    </location>
</feature>
<dbReference type="Pfam" id="PF00400">
    <property type="entry name" value="WD40"/>
    <property type="match status" value="3"/>
</dbReference>
<evidence type="ECO:0000313" key="5">
    <source>
        <dbReference type="EMBL" id="CBK22368.2"/>
    </source>
</evidence>
<evidence type="ECO:0000256" key="3">
    <source>
        <dbReference type="PROSITE-ProRule" id="PRU00221"/>
    </source>
</evidence>
<dbReference type="PRINTS" id="PR00320">
    <property type="entry name" value="GPROTEINBRPT"/>
</dbReference>
<dbReference type="InterPro" id="IPR015943">
    <property type="entry name" value="WD40/YVTN_repeat-like_dom_sf"/>
</dbReference>
<name>D8M395_BLAHO</name>
<dbReference type="OrthoDB" id="408728at2759"/>
<dbReference type="InterPro" id="IPR020472">
    <property type="entry name" value="WD40_PAC1"/>
</dbReference>
<dbReference type="PROSITE" id="PS50082">
    <property type="entry name" value="WD_REPEATS_2"/>
    <property type="match status" value="3"/>
</dbReference>
<feature type="compositionally biased region" description="Acidic residues" evidence="4">
    <location>
        <begin position="8"/>
        <end position="27"/>
    </location>
</feature>
<accession>D8M395</accession>
<evidence type="ECO:0000256" key="4">
    <source>
        <dbReference type="SAM" id="MobiDB-lite"/>
    </source>
</evidence>
<dbReference type="GeneID" id="24919656"/>
<dbReference type="RefSeq" id="XP_012896416.1">
    <property type="nucleotide sequence ID" value="XM_013040962.1"/>
</dbReference>
<dbReference type="AlphaFoldDB" id="D8M395"/>
<keyword evidence="2" id="KW-0677">Repeat</keyword>
<dbReference type="EMBL" id="FN668650">
    <property type="protein sequence ID" value="CBK22368.2"/>
    <property type="molecule type" value="Genomic_DNA"/>
</dbReference>
<dbReference type="PROSITE" id="PS50294">
    <property type="entry name" value="WD_REPEATS_REGION"/>
    <property type="match status" value="3"/>
</dbReference>